<keyword evidence="2" id="KW-1185">Reference proteome</keyword>
<evidence type="ECO:0000313" key="1">
    <source>
        <dbReference type="EMBL" id="KAH3842109.1"/>
    </source>
</evidence>
<organism evidence="1 2">
    <name type="scientific">Dreissena polymorpha</name>
    <name type="common">Zebra mussel</name>
    <name type="synonym">Mytilus polymorpha</name>
    <dbReference type="NCBI Taxonomy" id="45954"/>
    <lineage>
        <taxon>Eukaryota</taxon>
        <taxon>Metazoa</taxon>
        <taxon>Spiralia</taxon>
        <taxon>Lophotrochozoa</taxon>
        <taxon>Mollusca</taxon>
        <taxon>Bivalvia</taxon>
        <taxon>Autobranchia</taxon>
        <taxon>Heteroconchia</taxon>
        <taxon>Euheterodonta</taxon>
        <taxon>Imparidentia</taxon>
        <taxon>Neoheterodontei</taxon>
        <taxon>Myida</taxon>
        <taxon>Dreissenoidea</taxon>
        <taxon>Dreissenidae</taxon>
        <taxon>Dreissena</taxon>
    </lineage>
</organism>
<protein>
    <submittedName>
        <fullName evidence="1">Uncharacterized protein</fullName>
    </submittedName>
</protein>
<dbReference type="EMBL" id="JAIWYP010000004">
    <property type="protein sequence ID" value="KAH3842109.1"/>
    <property type="molecule type" value="Genomic_DNA"/>
</dbReference>
<sequence length="95" mass="11256">MYRPRYVWMLIGDYVDRWWEAAIDTVHSVEQLRVTTFTIDSLNSLSNDDLSSANIVRKADIDCTVSLYWNYYCSFDRLLLITSHSYFIPQRFAVC</sequence>
<gene>
    <name evidence="1" type="ORF">DPMN_115597</name>
</gene>
<name>A0A9D4KM93_DREPO</name>
<reference evidence="1" key="1">
    <citation type="journal article" date="2019" name="bioRxiv">
        <title>The Genome of the Zebra Mussel, Dreissena polymorpha: A Resource for Invasive Species Research.</title>
        <authorList>
            <person name="McCartney M.A."/>
            <person name="Auch B."/>
            <person name="Kono T."/>
            <person name="Mallez S."/>
            <person name="Zhang Y."/>
            <person name="Obille A."/>
            <person name="Becker A."/>
            <person name="Abrahante J.E."/>
            <person name="Garbe J."/>
            <person name="Badalamenti J.P."/>
            <person name="Herman A."/>
            <person name="Mangelson H."/>
            <person name="Liachko I."/>
            <person name="Sullivan S."/>
            <person name="Sone E.D."/>
            <person name="Koren S."/>
            <person name="Silverstein K.A.T."/>
            <person name="Beckman K.B."/>
            <person name="Gohl D.M."/>
        </authorList>
    </citation>
    <scope>NUCLEOTIDE SEQUENCE</scope>
    <source>
        <strain evidence="1">Duluth1</strain>
        <tissue evidence="1">Whole animal</tissue>
    </source>
</reference>
<reference evidence="1" key="2">
    <citation type="submission" date="2020-11" db="EMBL/GenBank/DDBJ databases">
        <authorList>
            <person name="McCartney M.A."/>
            <person name="Auch B."/>
            <person name="Kono T."/>
            <person name="Mallez S."/>
            <person name="Becker A."/>
            <person name="Gohl D.M."/>
            <person name="Silverstein K.A.T."/>
            <person name="Koren S."/>
            <person name="Bechman K.B."/>
            <person name="Herman A."/>
            <person name="Abrahante J.E."/>
            <person name="Garbe J."/>
        </authorList>
    </citation>
    <scope>NUCLEOTIDE SEQUENCE</scope>
    <source>
        <strain evidence="1">Duluth1</strain>
        <tissue evidence="1">Whole animal</tissue>
    </source>
</reference>
<dbReference type="AlphaFoldDB" id="A0A9D4KM93"/>
<evidence type="ECO:0000313" key="2">
    <source>
        <dbReference type="Proteomes" id="UP000828390"/>
    </source>
</evidence>
<accession>A0A9D4KM93</accession>
<proteinExistence type="predicted"/>
<comment type="caution">
    <text evidence="1">The sequence shown here is derived from an EMBL/GenBank/DDBJ whole genome shotgun (WGS) entry which is preliminary data.</text>
</comment>
<dbReference type="Proteomes" id="UP000828390">
    <property type="component" value="Unassembled WGS sequence"/>
</dbReference>